<dbReference type="Pfam" id="PF00176">
    <property type="entry name" value="SNF2-rel_dom"/>
    <property type="match status" value="1"/>
</dbReference>
<evidence type="ECO:0000259" key="5">
    <source>
        <dbReference type="PROSITE" id="PS51194"/>
    </source>
</evidence>
<evidence type="ECO:0000256" key="2">
    <source>
        <dbReference type="ARBA" id="ARBA00022801"/>
    </source>
</evidence>
<evidence type="ECO:0000256" key="3">
    <source>
        <dbReference type="ARBA" id="ARBA00022840"/>
    </source>
</evidence>
<dbReference type="GO" id="GO:0005524">
    <property type="term" value="F:ATP binding"/>
    <property type="evidence" value="ECO:0007669"/>
    <property type="project" value="UniProtKB-KW"/>
</dbReference>
<dbReference type="InterPro" id="IPR027417">
    <property type="entry name" value="P-loop_NTPase"/>
</dbReference>
<evidence type="ECO:0000256" key="4">
    <source>
        <dbReference type="SAM" id="MobiDB-lite"/>
    </source>
</evidence>
<feature type="domain" description="Helicase C-terminal" evidence="5">
    <location>
        <begin position="1031"/>
        <end position="1190"/>
    </location>
</feature>
<dbReference type="InterPro" id="IPR038718">
    <property type="entry name" value="SNF2-like_sf"/>
</dbReference>
<dbReference type="GO" id="GO:0008094">
    <property type="term" value="F:ATP-dependent activity, acting on DNA"/>
    <property type="evidence" value="ECO:0007669"/>
    <property type="project" value="TreeGrafter"/>
</dbReference>
<dbReference type="InterPro" id="IPR050628">
    <property type="entry name" value="SNF2_RAD54_helicase_TF"/>
</dbReference>
<dbReference type="Pfam" id="PF00271">
    <property type="entry name" value="Helicase_C"/>
    <property type="match status" value="1"/>
</dbReference>
<dbReference type="GO" id="GO:0016787">
    <property type="term" value="F:hydrolase activity"/>
    <property type="evidence" value="ECO:0007669"/>
    <property type="project" value="UniProtKB-KW"/>
</dbReference>
<dbReference type="AlphaFoldDB" id="A0A7S1ICH3"/>
<proteinExistence type="predicted"/>
<sequence length="1246" mass="138944">MQHLLQRIVEPLLQAHGHALGQGPPPTDGPPATVPLILEPDSGTWMLEDPRDRHLLLYGPTLMGKSLLIQWAMRRLYELCQERQWPAPPMYWLWGDERRVTPEQLRQILLDARHTPSLVVFDEIWDYTEDPSTTRLLAGLCNRDTHEPCARFIIAATSEDEGDWPTVIERVFTHQHKVETLAKTTVTHIVERAIRSNLRCLLPGGPADAPAWSCEDIRAAGDGALQAEYARRAAEHAQGWTPDRILREVRTVLTMPAGGQRHLVLLREVVRAVPRGPDHPWILEAVERFLRRLCEDDAEAAQERQPYPELLSEDESEEGHEDADWGGQDHGAPPVLTPEGPQVDPIQKACAAAGPVAARTPSVDPGALYASEFEHARRFLPRLLTLHLVAPATGGPGPCPGPEGLADVHAFVPKDRPVAEVLRRFWERGYVAVECAPPTAAPGVKVEAEGVEAEAVEARAPGGPRAVPESAPRGAVTFAVYFCARDEKAWRSCKDDREGLMRLCDRLFRTDAAHQVHLPNWLEHVDRQLGWLGESSSGRAFEGAPPCGDPGSGAGAGILLTARTDAPPPPPGERFHPSMVPHQCRAVAWMRQTQQSHGGGFLCDDCGMGKTFTCLQHLQMDCSEGPPPGGPQQLVVAPMAIVPHWLVEGDKWFPETRASRHWVQPERMIAVCAQWHRARKAHKATIARLTTTVGNTSTSAWGHAGRSGNAKTAFDDSRARVKAETLKWAAEEAELQRAFREAYEEVRRTQVLPYRCLFVDYATLRRIANWNRPGRSPVPIDLFQDLQLTHVLLDEPHKLHSKGTKQIRWNSLEGRRILALPARWRWCVTSTPNKRGPMDLLSMLHFVRAPLASVLQVWFTEPPYHVVPECAIPQFNQLMLRRDPDVVGENLPVLKTHRVSLLPHPGERDLYDVVVHGYSGFYRRQATNWRTQRGVPRAGFLESTRHVSQHILPFFPGLPHQPASKFDSNPCLPMKDHCRHQRLVTFKVGATVISVNPLTGRLPEGAKREYRSRQEYCNQHPLNLMTAHSTKLERLVTILKEKQQAGQKVVVFTASKESAVFAARFVARKCPPPHAVKTVIHTDRDDPKQTFQDNARAVALFVTVTSTCEGLDLHYAQAAVFLDPVLDSAASWQALGRIRRLSLHKGLEKDVYYLHYELPIPKLMTDLQLGADCDLDTKLARVFAKLLEVEATRGGAAPRTIVLPLAEQGCRPRPSGGTCAKRQVKPAPGGTQTNIKRRRLLPVPSP</sequence>
<dbReference type="GO" id="GO:0006281">
    <property type="term" value="P:DNA repair"/>
    <property type="evidence" value="ECO:0007669"/>
    <property type="project" value="TreeGrafter"/>
</dbReference>
<evidence type="ECO:0000256" key="1">
    <source>
        <dbReference type="ARBA" id="ARBA00022741"/>
    </source>
</evidence>
<organism evidence="6">
    <name type="scientific">Eutreptiella gymnastica</name>
    <dbReference type="NCBI Taxonomy" id="73025"/>
    <lineage>
        <taxon>Eukaryota</taxon>
        <taxon>Discoba</taxon>
        <taxon>Euglenozoa</taxon>
        <taxon>Euglenida</taxon>
        <taxon>Spirocuta</taxon>
        <taxon>Euglenophyceae</taxon>
        <taxon>Eutreptiales</taxon>
        <taxon>Eutreptiaceae</taxon>
        <taxon>Eutreptiella</taxon>
    </lineage>
</organism>
<dbReference type="InterPro" id="IPR000330">
    <property type="entry name" value="SNF2_N"/>
</dbReference>
<dbReference type="InterPro" id="IPR001650">
    <property type="entry name" value="Helicase_C-like"/>
</dbReference>
<protein>
    <recommendedName>
        <fullName evidence="5">Helicase C-terminal domain-containing protein</fullName>
    </recommendedName>
</protein>
<dbReference type="GO" id="GO:0005634">
    <property type="term" value="C:nucleus"/>
    <property type="evidence" value="ECO:0007669"/>
    <property type="project" value="TreeGrafter"/>
</dbReference>
<dbReference type="EMBL" id="HBGA01052484">
    <property type="protein sequence ID" value="CAD9008192.1"/>
    <property type="molecule type" value="Transcribed_RNA"/>
</dbReference>
<feature type="region of interest" description="Disordered" evidence="4">
    <location>
        <begin position="300"/>
        <end position="342"/>
    </location>
</feature>
<dbReference type="Gene3D" id="3.40.50.300">
    <property type="entry name" value="P-loop containing nucleotide triphosphate hydrolases"/>
    <property type="match status" value="1"/>
</dbReference>
<keyword evidence="1" id="KW-0547">Nucleotide-binding</keyword>
<dbReference type="PANTHER" id="PTHR45626">
    <property type="entry name" value="TRANSCRIPTION TERMINATION FACTOR 2-RELATED"/>
    <property type="match status" value="1"/>
</dbReference>
<dbReference type="SUPFAM" id="SSF52540">
    <property type="entry name" value="P-loop containing nucleoside triphosphate hydrolases"/>
    <property type="match status" value="3"/>
</dbReference>
<feature type="region of interest" description="Disordered" evidence="4">
    <location>
        <begin position="1211"/>
        <end position="1235"/>
    </location>
</feature>
<dbReference type="PROSITE" id="PS51194">
    <property type="entry name" value="HELICASE_CTER"/>
    <property type="match status" value="1"/>
</dbReference>
<evidence type="ECO:0000313" key="6">
    <source>
        <dbReference type="EMBL" id="CAD9008192.1"/>
    </source>
</evidence>
<dbReference type="InterPro" id="IPR014001">
    <property type="entry name" value="Helicase_ATP-bd"/>
</dbReference>
<dbReference type="PANTHER" id="PTHR45626:SF14">
    <property type="entry name" value="ATP-DEPENDENT DNA HELICASE (EUROFUNG)"/>
    <property type="match status" value="1"/>
</dbReference>
<keyword evidence="3" id="KW-0067">ATP-binding</keyword>
<reference evidence="6" key="1">
    <citation type="submission" date="2021-01" db="EMBL/GenBank/DDBJ databases">
        <authorList>
            <person name="Corre E."/>
            <person name="Pelletier E."/>
            <person name="Niang G."/>
            <person name="Scheremetjew M."/>
            <person name="Finn R."/>
            <person name="Kale V."/>
            <person name="Holt S."/>
            <person name="Cochrane G."/>
            <person name="Meng A."/>
            <person name="Brown T."/>
            <person name="Cohen L."/>
        </authorList>
    </citation>
    <scope>NUCLEOTIDE SEQUENCE</scope>
    <source>
        <strain evidence="6">NIES-381</strain>
    </source>
</reference>
<keyword evidence="2" id="KW-0378">Hydrolase</keyword>
<accession>A0A7S1ICH3</accession>
<name>A0A7S1ICH3_9EUGL</name>
<dbReference type="SMART" id="SM00487">
    <property type="entry name" value="DEXDc"/>
    <property type="match status" value="1"/>
</dbReference>
<gene>
    <name evidence="6" type="ORF">EGYM00392_LOCUS19286</name>
</gene>
<dbReference type="Gene3D" id="3.40.50.10810">
    <property type="entry name" value="Tandem AAA-ATPase domain"/>
    <property type="match status" value="2"/>
</dbReference>
<feature type="compositionally biased region" description="Acidic residues" evidence="4">
    <location>
        <begin position="311"/>
        <end position="321"/>
    </location>
</feature>